<keyword evidence="2" id="KW-1185">Reference proteome</keyword>
<reference evidence="1" key="1">
    <citation type="submission" date="2022-03" db="EMBL/GenBank/DDBJ databases">
        <title>Genomic analyses of argali, domestic sheep and their hybrids provide insights into chromosomal evolution, heterosis and genetic basis of agronomic traits.</title>
        <authorList>
            <person name="Li M."/>
        </authorList>
    </citation>
    <scope>NUCLEOTIDE SEQUENCE</scope>
    <source>
        <strain evidence="1">F1 hybrid</strain>
    </source>
</reference>
<gene>
    <name evidence="1" type="ORF">MJG53_013390</name>
</gene>
<dbReference type="Proteomes" id="UP001057279">
    <property type="component" value="Linkage Group LG16"/>
</dbReference>
<proteinExistence type="predicted"/>
<dbReference type="EMBL" id="CM043041">
    <property type="protein sequence ID" value="KAI4571284.1"/>
    <property type="molecule type" value="Genomic_DNA"/>
</dbReference>
<comment type="caution">
    <text evidence="1">The sequence shown here is derived from an EMBL/GenBank/DDBJ whole genome shotgun (WGS) entry which is preliminary data.</text>
</comment>
<organism evidence="1 2">
    <name type="scientific">Ovis ammon polii x Ovis aries</name>
    <dbReference type="NCBI Taxonomy" id="2918886"/>
    <lineage>
        <taxon>Eukaryota</taxon>
        <taxon>Metazoa</taxon>
        <taxon>Chordata</taxon>
        <taxon>Craniata</taxon>
        <taxon>Vertebrata</taxon>
        <taxon>Euteleostomi</taxon>
        <taxon>Mammalia</taxon>
        <taxon>Eutheria</taxon>
        <taxon>Laurasiatheria</taxon>
        <taxon>Artiodactyla</taxon>
        <taxon>Ruminantia</taxon>
        <taxon>Pecora</taxon>
        <taxon>Bovidae</taxon>
        <taxon>Caprinae</taxon>
        <taxon>Ovis</taxon>
    </lineage>
</organism>
<sequence length="125" mass="13066">MEEILPTSWRVSEKLQETPTNELSVQGPPEGDTDPSTPPAPPTPPHPATPGDGFPSNDSGFGGSFEWAEDFPLLPPPGPPLCFSRFSVSPALETPGPPARAPDARPAGSPGFRLSPRPPALHLGT</sequence>
<accession>A0ACB9UIT1</accession>
<evidence type="ECO:0000313" key="1">
    <source>
        <dbReference type="EMBL" id="KAI4571284.1"/>
    </source>
</evidence>
<protein>
    <submittedName>
        <fullName evidence="1">Uncharacterized protein</fullName>
    </submittedName>
</protein>
<name>A0ACB9UIT1_9CETA</name>
<evidence type="ECO:0000313" key="2">
    <source>
        <dbReference type="Proteomes" id="UP001057279"/>
    </source>
</evidence>